<gene>
    <name evidence="2" type="ORF">M441DRAFT_460172</name>
</gene>
<evidence type="ECO:0000259" key="1">
    <source>
        <dbReference type="Pfam" id="PF01425"/>
    </source>
</evidence>
<dbReference type="EMBL" id="KZ679264">
    <property type="protein sequence ID" value="PTB39288.1"/>
    <property type="molecule type" value="Genomic_DNA"/>
</dbReference>
<name>A0A2T3Z387_TRIA4</name>
<dbReference type="InterPro" id="IPR036928">
    <property type="entry name" value="AS_sf"/>
</dbReference>
<feature type="domain" description="Amidase" evidence="1">
    <location>
        <begin position="186"/>
        <end position="364"/>
    </location>
</feature>
<reference evidence="2 3" key="1">
    <citation type="submission" date="2016-07" db="EMBL/GenBank/DDBJ databases">
        <title>Multiple horizontal gene transfer events from other fungi enriched the ability of initially mycotrophic Trichoderma (Ascomycota) to feed on dead plant biomass.</title>
        <authorList>
            <consortium name="DOE Joint Genome Institute"/>
            <person name="Aerts A."/>
            <person name="Atanasova L."/>
            <person name="Chenthamara K."/>
            <person name="Zhang J."/>
            <person name="Grujic M."/>
            <person name="Henrissat B."/>
            <person name="Kuo A."/>
            <person name="Salamov A."/>
            <person name="Lipzen A."/>
            <person name="Labutti K."/>
            <person name="Barry K."/>
            <person name="Miao Y."/>
            <person name="Rahimi M.J."/>
            <person name="Shen Q."/>
            <person name="Grigoriev I.V."/>
            <person name="Kubicek C.P."/>
            <person name="Druzhinina I.S."/>
        </authorList>
    </citation>
    <scope>NUCLEOTIDE SEQUENCE [LARGE SCALE GENOMIC DNA]</scope>
    <source>
        <strain evidence="2 3">CBS 433.97</strain>
    </source>
</reference>
<dbReference type="Gene3D" id="3.90.1300.10">
    <property type="entry name" value="Amidase signature (AS) domain"/>
    <property type="match status" value="1"/>
</dbReference>
<dbReference type="AlphaFoldDB" id="A0A2T3Z387"/>
<organism evidence="2 3">
    <name type="scientific">Trichoderma asperellum (strain ATCC 204424 / CBS 433.97 / NBRC 101777)</name>
    <dbReference type="NCBI Taxonomy" id="1042311"/>
    <lineage>
        <taxon>Eukaryota</taxon>
        <taxon>Fungi</taxon>
        <taxon>Dikarya</taxon>
        <taxon>Ascomycota</taxon>
        <taxon>Pezizomycotina</taxon>
        <taxon>Sordariomycetes</taxon>
        <taxon>Hypocreomycetidae</taxon>
        <taxon>Hypocreales</taxon>
        <taxon>Hypocreaceae</taxon>
        <taxon>Trichoderma</taxon>
    </lineage>
</organism>
<accession>A0A2T3Z387</accession>
<dbReference type="PANTHER" id="PTHR46310">
    <property type="entry name" value="AMIDASE 1"/>
    <property type="match status" value="1"/>
</dbReference>
<evidence type="ECO:0000313" key="2">
    <source>
        <dbReference type="EMBL" id="PTB39288.1"/>
    </source>
</evidence>
<dbReference type="OrthoDB" id="5423360at2759"/>
<dbReference type="InterPro" id="IPR023631">
    <property type="entry name" value="Amidase_dom"/>
</dbReference>
<dbReference type="Proteomes" id="UP000240493">
    <property type="component" value="Unassembled WGS sequence"/>
</dbReference>
<proteinExistence type="predicted"/>
<sequence>MAMPMQPPPSVFTLGEAVCFVSPSSKYKSTLSNGLSVSGPCTVIRVSSLHITPAYLIKAREKLSQVDVWTTEFFPNLIFQYQNSRQIIQLSAAAQKILETWGDRVLSIENSETLDAPSGPYYCNGGQLHEVYRLYPDTSGAFISATIQSPNDPYLYKSFNVSVFTEEYPSTLTIGVPSRLYFTPTEEKPLAGLRIAVKDTQNVRGVKTTGSSRAWAQLHGPQEKSATGVQRLLDHGAIVVGKLKSTQFGESEWATSDWVDYHAPWNPQGDGYQTPSASSSGSAASVAAYEWLDLSTGTDCSGSVRAPAAIHWLFAIRPSTNAIDNQGVIPFSKNFDTFGIFTRDIEILASTSSVLYNQKEEIPACFKNPTRIIYLSEYWPVEDEASSAIFESTVRQLENTLGIKRTELSLGKLWSETNTVGTELSIDDYFNTTFVTASSPDQWAMLKKFHAEYESAFGHAPPLNPQLQWKIYRDEYGERPSWTGEGWFFYFIAVYAGAPEVILPSRKWLPVAIGLIGARGTDAAFTTFIKDIVKAAKLPATVNVGRTAFKSKIFETNKAITASAEKVLIHQDPDRI</sequence>
<keyword evidence="3" id="KW-1185">Reference proteome</keyword>
<evidence type="ECO:0000313" key="3">
    <source>
        <dbReference type="Proteomes" id="UP000240493"/>
    </source>
</evidence>
<dbReference type="PANTHER" id="PTHR46310:SF7">
    <property type="entry name" value="AMIDASE 1"/>
    <property type="match status" value="1"/>
</dbReference>
<protein>
    <recommendedName>
        <fullName evidence="1">Amidase domain-containing protein</fullName>
    </recommendedName>
</protein>
<dbReference type="Pfam" id="PF01425">
    <property type="entry name" value="Amidase"/>
    <property type="match status" value="1"/>
</dbReference>
<dbReference type="STRING" id="1042311.A0A2T3Z387"/>
<dbReference type="SUPFAM" id="SSF75304">
    <property type="entry name" value="Amidase signature (AS) enzymes"/>
    <property type="match status" value="1"/>
</dbReference>